<dbReference type="SMART" id="SM00936">
    <property type="entry name" value="PBP5_C"/>
    <property type="match status" value="1"/>
</dbReference>
<keyword evidence="11" id="KW-0961">Cell wall biogenesis/degradation</keyword>
<keyword evidence="8 16" id="KW-0378">Hydrolase</keyword>
<evidence type="ECO:0000313" key="16">
    <source>
        <dbReference type="EMBL" id="MDQ0565180.1"/>
    </source>
</evidence>
<reference evidence="16 17" key="1">
    <citation type="submission" date="2023-07" db="EMBL/GenBank/DDBJ databases">
        <title>Genomic Encyclopedia of Type Strains, Phase IV (KMG-IV): sequencing the most valuable type-strain genomes for metagenomic binning, comparative biology and taxonomic classification.</title>
        <authorList>
            <person name="Goeker M."/>
        </authorList>
    </citation>
    <scope>NUCLEOTIDE SEQUENCE [LARGE SCALE GENOMIC DNA]</scope>
    <source>
        <strain evidence="16 17">DSM 14432</strain>
    </source>
</reference>
<keyword evidence="7 14" id="KW-0732">Signal</keyword>
<evidence type="ECO:0000256" key="6">
    <source>
        <dbReference type="ARBA" id="ARBA00022670"/>
    </source>
</evidence>
<evidence type="ECO:0000256" key="12">
    <source>
        <dbReference type="ARBA" id="ARBA00034000"/>
    </source>
</evidence>
<dbReference type="SUPFAM" id="SSF69189">
    <property type="entry name" value="Penicillin-binding protein associated domain"/>
    <property type="match status" value="1"/>
</dbReference>
<dbReference type="PROSITE" id="PS51257">
    <property type="entry name" value="PROKAR_LIPOPROTEIN"/>
    <property type="match status" value="1"/>
</dbReference>
<evidence type="ECO:0000256" key="14">
    <source>
        <dbReference type="SAM" id="SignalP"/>
    </source>
</evidence>
<dbReference type="InterPro" id="IPR037167">
    <property type="entry name" value="Peptidase_S11_C_sf"/>
</dbReference>
<evidence type="ECO:0000256" key="13">
    <source>
        <dbReference type="RuleBase" id="RU004016"/>
    </source>
</evidence>
<keyword evidence="9" id="KW-0133">Cell shape</keyword>
<dbReference type="PANTHER" id="PTHR21581">
    <property type="entry name" value="D-ALANYL-D-ALANINE CARBOXYPEPTIDASE"/>
    <property type="match status" value="1"/>
</dbReference>
<dbReference type="EC" id="3.4.16.4" evidence="4"/>
<organism evidence="16 17">
    <name type="scientific">Qipengyuania citrea</name>
    <dbReference type="NCBI Taxonomy" id="225971"/>
    <lineage>
        <taxon>Bacteria</taxon>
        <taxon>Pseudomonadati</taxon>
        <taxon>Pseudomonadota</taxon>
        <taxon>Alphaproteobacteria</taxon>
        <taxon>Sphingomonadales</taxon>
        <taxon>Erythrobacteraceae</taxon>
        <taxon>Qipengyuania</taxon>
    </lineage>
</organism>
<evidence type="ECO:0000256" key="10">
    <source>
        <dbReference type="ARBA" id="ARBA00022984"/>
    </source>
</evidence>
<dbReference type="InterPro" id="IPR018044">
    <property type="entry name" value="Peptidase_S11"/>
</dbReference>
<dbReference type="InterPro" id="IPR012907">
    <property type="entry name" value="Peptidase_S11_C"/>
</dbReference>
<dbReference type="SUPFAM" id="SSF56601">
    <property type="entry name" value="beta-lactamase/transpeptidase-like"/>
    <property type="match status" value="1"/>
</dbReference>
<evidence type="ECO:0000256" key="1">
    <source>
        <dbReference type="ARBA" id="ARBA00003217"/>
    </source>
</evidence>
<evidence type="ECO:0000256" key="3">
    <source>
        <dbReference type="ARBA" id="ARBA00007164"/>
    </source>
</evidence>
<dbReference type="InterPro" id="IPR015956">
    <property type="entry name" value="Peniciliin-bd_prot_C_sf"/>
</dbReference>
<keyword evidence="17" id="KW-1185">Reference proteome</keyword>
<evidence type="ECO:0000313" key="17">
    <source>
        <dbReference type="Proteomes" id="UP001238601"/>
    </source>
</evidence>
<feature type="chain" id="PRO_5045095238" description="serine-type D-Ala-D-Ala carboxypeptidase" evidence="14">
    <location>
        <begin position="25"/>
        <end position="386"/>
    </location>
</feature>
<dbReference type="Gene3D" id="2.60.410.10">
    <property type="entry name" value="D-Ala-D-Ala carboxypeptidase, C-terminal domain"/>
    <property type="match status" value="1"/>
</dbReference>
<dbReference type="RefSeq" id="WP_237452456.1">
    <property type="nucleotide sequence ID" value="NZ_JAUSWK010000001.1"/>
</dbReference>
<dbReference type="InterPro" id="IPR012338">
    <property type="entry name" value="Beta-lactam/transpept-like"/>
</dbReference>
<feature type="domain" description="Peptidase S11 D-Ala-D-Ala carboxypeptidase A C-terminal" evidence="15">
    <location>
        <begin position="280"/>
        <end position="370"/>
    </location>
</feature>
<evidence type="ECO:0000256" key="5">
    <source>
        <dbReference type="ARBA" id="ARBA00022645"/>
    </source>
</evidence>
<dbReference type="GO" id="GO:0009002">
    <property type="term" value="F:serine-type D-Ala-D-Ala carboxypeptidase activity"/>
    <property type="evidence" value="ECO:0007669"/>
    <property type="project" value="UniProtKB-EC"/>
</dbReference>
<comment type="similarity">
    <text evidence="3 13">Belongs to the peptidase S11 family.</text>
</comment>
<name>A0ABU0N6X8_9SPHN</name>
<accession>A0ABU0N6X8</accession>
<dbReference type="Pfam" id="PF00768">
    <property type="entry name" value="Peptidase_S11"/>
    <property type="match status" value="1"/>
</dbReference>
<dbReference type="PANTHER" id="PTHR21581:SF6">
    <property type="entry name" value="TRAFFICKING PROTEIN PARTICLE COMPLEX SUBUNIT 12"/>
    <property type="match status" value="1"/>
</dbReference>
<comment type="catalytic activity">
    <reaction evidence="12">
        <text>Preferential cleavage: (Ac)2-L-Lys-D-Ala-|-D-Ala. Also transpeptidation of peptidyl-alanyl moieties that are N-acyl substituents of D-alanine.</text>
        <dbReference type="EC" id="3.4.16.4"/>
    </reaction>
</comment>
<dbReference type="EMBL" id="JAUSWK010000001">
    <property type="protein sequence ID" value="MDQ0565180.1"/>
    <property type="molecule type" value="Genomic_DNA"/>
</dbReference>
<gene>
    <name evidence="16" type="ORF">QOZ97_000690</name>
</gene>
<comment type="pathway">
    <text evidence="2">Cell wall biogenesis; peptidoglycan biosynthesis.</text>
</comment>
<comment type="caution">
    <text evidence="16">The sequence shown here is derived from an EMBL/GenBank/DDBJ whole genome shotgun (WGS) entry which is preliminary data.</text>
</comment>
<evidence type="ECO:0000256" key="11">
    <source>
        <dbReference type="ARBA" id="ARBA00023316"/>
    </source>
</evidence>
<dbReference type="Gene3D" id="3.40.710.10">
    <property type="entry name" value="DD-peptidase/beta-lactamase superfamily"/>
    <property type="match status" value="1"/>
</dbReference>
<comment type="function">
    <text evidence="1">Removes C-terminal D-alanyl residues from sugar-peptide cell wall precursors.</text>
</comment>
<keyword evidence="5 16" id="KW-0121">Carboxypeptidase</keyword>
<dbReference type="GeneID" id="93685538"/>
<evidence type="ECO:0000256" key="8">
    <source>
        <dbReference type="ARBA" id="ARBA00022801"/>
    </source>
</evidence>
<evidence type="ECO:0000256" key="7">
    <source>
        <dbReference type="ARBA" id="ARBA00022729"/>
    </source>
</evidence>
<dbReference type="PRINTS" id="PR00725">
    <property type="entry name" value="DADACBPTASE1"/>
</dbReference>
<feature type="signal peptide" evidence="14">
    <location>
        <begin position="1"/>
        <end position="24"/>
    </location>
</feature>
<dbReference type="InterPro" id="IPR001967">
    <property type="entry name" value="Peptidase_S11_N"/>
</dbReference>
<keyword evidence="6" id="KW-0645">Protease</keyword>
<evidence type="ECO:0000256" key="9">
    <source>
        <dbReference type="ARBA" id="ARBA00022960"/>
    </source>
</evidence>
<evidence type="ECO:0000256" key="4">
    <source>
        <dbReference type="ARBA" id="ARBA00012448"/>
    </source>
</evidence>
<evidence type="ECO:0000256" key="2">
    <source>
        <dbReference type="ARBA" id="ARBA00004752"/>
    </source>
</evidence>
<keyword evidence="10" id="KW-0573">Peptidoglycan synthesis</keyword>
<proteinExistence type="inferred from homology"/>
<protein>
    <recommendedName>
        <fullName evidence="4">serine-type D-Ala-D-Ala carboxypeptidase</fullName>
        <ecNumber evidence="4">3.4.16.4</ecNumber>
    </recommendedName>
</protein>
<dbReference type="Proteomes" id="UP001238601">
    <property type="component" value="Unassembled WGS sequence"/>
</dbReference>
<sequence>MRNRLTLLASMAMACIAAPLGAQRAPGAAIPSEADAPIAYLLDATSGQVLYQREIDRRFMPASITKVMTTFLAFEWIDEGRLLRERIFGVRPETFRQWHRKGSTMFLAEDARVSVDDLLHGVTTVSANDGAVVLAEGAAGSVEDWVAAMNAKAREIGMANSHFGNPNGWMDEGRTFVTARDLGTLAQAMVVRHPTKYRHFVGAQGLEYNGIEQRNHDPITGVVPGADGIKTGYTNQAGFGFLGSAERDGQRLVMVVAGSPGGRERRRAARQFIEWGFRNFDSRVLFAQNAHIGTARVQEGGAGTVGLTTRRPLRIAVPRGSDPEISLTISYEGPLQAPVAKGEEVAELVVSIAGMPEHRVPLVAAEEVSEASIVRRVLNAFQSWLG</sequence>
<dbReference type="Pfam" id="PF07943">
    <property type="entry name" value="PBP5_C"/>
    <property type="match status" value="1"/>
</dbReference>
<evidence type="ECO:0000259" key="15">
    <source>
        <dbReference type="SMART" id="SM00936"/>
    </source>
</evidence>